<feature type="domain" description="Teneurin-like YD-shell" evidence="3">
    <location>
        <begin position="1136"/>
        <end position="1407"/>
    </location>
</feature>
<dbReference type="InterPro" id="IPR056823">
    <property type="entry name" value="TEN-like_YD-shell"/>
</dbReference>
<organism evidence="4 5">
    <name type="scientific">Lysobacter antibioticus</name>
    <dbReference type="NCBI Taxonomy" id="84531"/>
    <lineage>
        <taxon>Bacteria</taxon>
        <taxon>Pseudomonadati</taxon>
        <taxon>Pseudomonadota</taxon>
        <taxon>Gammaproteobacteria</taxon>
        <taxon>Lysobacterales</taxon>
        <taxon>Lysobacteraceae</taxon>
        <taxon>Lysobacter</taxon>
    </lineage>
</organism>
<accession>A0A0S2FDL3</accession>
<dbReference type="NCBIfam" id="TIGR03696">
    <property type="entry name" value="Rhs_assc_core"/>
    <property type="match status" value="1"/>
</dbReference>
<feature type="domain" description="Teneurin-like YD-shell" evidence="3">
    <location>
        <begin position="358"/>
        <end position="496"/>
    </location>
</feature>
<dbReference type="InterPro" id="IPR006530">
    <property type="entry name" value="YD"/>
</dbReference>
<sequence length="1610" mass="174793">MTVVATDADNEAERRPARTRIGWNLTLASLGLLLASGAQAQETVKLWRTNSLALAPQTTEAAMQQGIRNYFAQFGGPPMSMYVKSQSPLNNKTVYKYAIEPKPPTLTDWAYKELNDPSGTPTRASLEAIVARIKQDYDAQSVAQGCAAASTVTPTVWTTDLTWSTSPIAIRESTPTDVKYMVAPGGGGACYLTNTQVKIVKDRAASCPGRLMTWNTDLNACGAGSSFDMAYYSDPLPSNECPVGNPCDPTTGDKSEPAHDFDLGWIAFDRHYHSLTSTPAGGFGYGWTHSHNLRLSVGPDPTTPSDPTVRIGFIEADGSQVAFTLVGAAYEANDQSGDRVVADGAQWVMSRSDRVLRFDAAGRLLEQRFENGSILSYSYDGMRRLAAIAHNSGRSLVFEYTAGGDDAPITSIRLAGVALASYAYNANGQVETVTYPGGESRTYHYEDTRFPLNLTGVTAEGGQRYSTFNYDAKNRVTLSVHSGNADRVTLTYPSTGGSIVTDPLDRQTTYGLTASPASGAPRKVSGLTDTRGTIGRTYYDETVDFRRRLDTVTDRNGTQTKHTYAEANDPVTGQPARTHTVKEAVGLAQERSSVERRDLASNRTLLTQVGNRETRIVRNARLQPVTVTVRDTVSNQTRTTAYAYCEAADVAASNSTCPILGLVKSVDGPRTDVNDITTFQYYGSDDSTCATQPALCTYRKGDLRKVVDALGRSTETFGYDPQGRPLSVVNANGIVTDYEYHPRGWLTATKVRGADNSVETDDRITRVEYWPTGLVKRITPPGGAYITYTYDTAQRLTSVADKAGNKIQYTLDLAGNRKQEDTKTASGTLKRTLSRVFNTLGQLQTAKDSLAHATSFSYDTDGNPDLTTDALNRVTNQDHDPLDRLSRTLQDVGGLAVETKLEYNALDQVTKVTDPKGLNTTYGYNGFGDQIQLSSPDTGVTTYGYNSAGLLASKQDANDAQAHTYTYDALNRPKTISYSGGAADVEYDYDTVNSVCAAGENFALGRVTAMRSDGTELKYCYDRWGQLVRKVQTVGTRSFTLRYAYTSSGQVRSITYPDNALVDYVRNTLDQVTEVGIKPAGGVRTVLLNNAAYEPFGPATGWTYGNGRSLARTYDQDYRAKTILDSAAGGLSLAYGYNEVGELTELKDGLQSVALAKYDYDTLGRLKITRDGPTGTPLETYGYDATGNRNSLLHGGITTSYTYPSTSHRLSNVGGVSRGYDPVGNTTSIGGTAREFVYNANDRMSQVKQAGVVKASYRYNAKGERVSRADNATGAITGYTLYDEAGHWLGDYDANGATKQQAIWLGDAPVGLVVGAGVAQTLRYVQPDHLGTPRAVIDPSRNLAVWTWDAKGEAFGNNPPNQDPDQDGTAFVFDMRFPGQRFDVATGLNYNYFRDYDAATGRYVQSDPIGLDGGVSTYAYVANDPLVSSDPFGLDCVSKNGRVTCFYPDPNGPAFTLPSSADFPEKIGYKNDFWRYHKYHEVESIGCANPADVMQKLVQNPTPGSPNPATKEGARNNAVVLNQDNFVTSYLTRDLRTGRPLIVNITDANSLFVWGYVARTVDSANAHTYGEGTSLSQAPRIIGPLIPAIANDLLWGGQMRELISDCRCTK</sequence>
<dbReference type="Pfam" id="PF05593">
    <property type="entry name" value="RHS_repeat"/>
    <property type="match status" value="3"/>
</dbReference>
<proteinExistence type="predicted"/>
<dbReference type="InterPro" id="IPR022385">
    <property type="entry name" value="Rhs_assc_core"/>
</dbReference>
<dbReference type="PANTHER" id="PTHR32305:SF15">
    <property type="entry name" value="PROTEIN RHSA-RELATED"/>
    <property type="match status" value="1"/>
</dbReference>
<dbReference type="InterPro" id="IPR031325">
    <property type="entry name" value="RHS_repeat"/>
</dbReference>
<dbReference type="NCBIfam" id="TIGR01643">
    <property type="entry name" value="YD_repeat_2x"/>
    <property type="match status" value="1"/>
</dbReference>
<dbReference type="Pfam" id="PF20148">
    <property type="entry name" value="DUF6531"/>
    <property type="match status" value="1"/>
</dbReference>
<keyword evidence="5" id="KW-1185">Reference proteome</keyword>
<dbReference type="InterPro" id="IPR045351">
    <property type="entry name" value="DUF6531"/>
</dbReference>
<dbReference type="RefSeq" id="WP_057918627.1">
    <property type="nucleotide sequence ID" value="NZ_CP011129.1"/>
</dbReference>
<evidence type="ECO:0000313" key="4">
    <source>
        <dbReference type="EMBL" id="ALN81647.1"/>
    </source>
</evidence>
<evidence type="ECO:0000259" key="3">
    <source>
        <dbReference type="Pfam" id="PF25023"/>
    </source>
</evidence>
<dbReference type="PANTHER" id="PTHR32305">
    <property type="match status" value="1"/>
</dbReference>
<dbReference type="Gene3D" id="2.180.10.10">
    <property type="entry name" value="RHS repeat-associated core"/>
    <property type="match status" value="3"/>
</dbReference>
<dbReference type="eggNOG" id="COG3209">
    <property type="taxonomic scope" value="Bacteria"/>
</dbReference>
<reference evidence="4 5" key="1">
    <citation type="journal article" date="2015" name="BMC Genomics">
        <title>Comparative genomics and metabolic profiling of the genus Lysobacter.</title>
        <authorList>
            <person name="de Bruijn I."/>
            <person name="Cheng X."/>
            <person name="de Jager V."/>
            <person name="Exposito R.G."/>
            <person name="Watrous J."/>
            <person name="Patel N."/>
            <person name="Postma J."/>
            <person name="Dorrestein P.C."/>
            <person name="Kobayashi D."/>
            <person name="Raaijmakers J.M."/>
        </authorList>
    </citation>
    <scope>NUCLEOTIDE SEQUENCE [LARGE SCALE GENOMIC DNA]</scope>
    <source>
        <strain evidence="4 5">76</strain>
    </source>
</reference>
<feature type="domain" description="DUF6531" evidence="2">
    <location>
        <begin position="244"/>
        <end position="323"/>
    </location>
</feature>
<evidence type="ECO:0000259" key="2">
    <source>
        <dbReference type="Pfam" id="PF20148"/>
    </source>
</evidence>
<dbReference type="PATRIC" id="fig|84531.8.peg.3542"/>
<protein>
    <submittedName>
        <fullName evidence="4">RHS repeat-associated core domain protein</fullName>
    </submittedName>
</protein>
<dbReference type="InterPro" id="IPR050708">
    <property type="entry name" value="T6SS_VgrG/RHS"/>
</dbReference>
<dbReference type="STRING" id="84531.LA76x_3524"/>
<dbReference type="PRINTS" id="PR00394">
    <property type="entry name" value="RHSPROTEIN"/>
</dbReference>
<evidence type="ECO:0000256" key="1">
    <source>
        <dbReference type="ARBA" id="ARBA00022737"/>
    </source>
</evidence>
<dbReference type="Pfam" id="PF25023">
    <property type="entry name" value="TEN_YD-shell"/>
    <property type="match status" value="2"/>
</dbReference>
<evidence type="ECO:0000313" key="5">
    <source>
        <dbReference type="Proteomes" id="UP000060787"/>
    </source>
</evidence>
<gene>
    <name evidence="4" type="ORF">LA76x_3524</name>
</gene>
<dbReference type="KEGG" id="lab:LA76x_3524"/>
<dbReference type="Proteomes" id="UP000060787">
    <property type="component" value="Chromosome"/>
</dbReference>
<dbReference type="EMBL" id="CP011129">
    <property type="protein sequence ID" value="ALN81647.1"/>
    <property type="molecule type" value="Genomic_DNA"/>
</dbReference>
<keyword evidence="1" id="KW-0677">Repeat</keyword>
<name>A0A0S2FDL3_LYSAN</name>